<evidence type="ECO:0000313" key="2">
    <source>
        <dbReference type="EMBL" id="KAJ8916651.1"/>
    </source>
</evidence>
<sequence>MSYFRESADLKVKEDIIRLHGKTLEEFNGYVEILKTWITTQPHLPQVLTHRQVECFLVMTKINVDKARSKIDMYFSIRSRFPDVFLNSHPFCDRMKQAQEFICFVPAPKLCGDLNRLFLIKIKPVEDPMQMDPYACFALLLNVVDVRLLEDMCNGHTVIFDMAHLKIGHLLRVTPTFIRTMFLIGERSLTTRVAALHIINAPSFIDQTVLLVKSIVKAKLGERIIVHKGVESATKFLDKDTLPKDYGGNEKTLEELEDVFMGKLEYYKGFFDERERWEVNENFMPEKYKDEGVFGAFGNFQKLEVD</sequence>
<dbReference type="PANTHER" id="PTHR10174:SF222">
    <property type="entry name" value="GH10083P-RELATED"/>
    <property type="match status" value="1"/>
</dbReference>
<dbReference type="InterPro" id="IPR036273">
    <property type="entry name" value="CRAL/TRIO_N_dom_sf"/>
</dbReference>
<evidence type="ECO:0000313" key="3">
    <source>
        <dbReference type="Proteomes" id="UP001159042"/>
    </source>
</evidence>
<dbReference type="InterPro" id="IPR001251">
    <property type="entry name" value="CRAL-TRIO_dom"/>
</dbReference>
<dbReference type="Pfam" id="PF00650">
    <property type="entry name" value="CRAL_TRIO"/>
    <property type="match status" value="1"/>
</dbReference>
<dbReference type="GO" id="GO:1902936">
    <property type="term" value="F:phosphatidylinositol bisphosphate binding"/>
    <property type="evidence" value="ECO:0007669"/>
    <property type="project" value="TreeGrafter"/>
</dbReference>
<name>A0AAV8VQC7_9CUCU</name>
<dbReference type="SUPFAM" id="SSF52087">
    <property type="entry name" value="CRAL/TRIO domain"/>
    <property type="match status" value="1"/>
</dbReference>
<dbReference type="GO" id="GO:0016020">
    <property type="term" value="C:membrane"/>
    <property type="evidence" value="ECO:0007669"/>
    <property type="project" value="TreeGrafter"/>
</dbReference>
<reference evidence="2 3" key="1">
    <citation type="journal article" date="2023" name="Insect Mol. Biol.">
        <title>Genome sequencing provides insights into the evolution of gene families encoding plant cell wall-degrading enzymes in longhorned beetles.</title>
        <authorList>
            <person name="Shin N.R."/>
            <person name="Okamura Y."/>
            <person name="Kirsch R."/>
            <person name="Pauchet Y."/>
        </authorList>
    </citation>
    <scope>NUCLEOTIDE SEQUENCE [LARGE SCALE GENOMIC DNA]</scope>
    <source>
        <strain evidence="2">EAD_L_NR</strain>
    </source>
</reference>
<organism evidence="2 3">
    <name type="scientific">Exocentrus adspersus</name>
    <dbReference type="NCBI Taxonomy" id="1586481"/>
    <lineage>
        <taxon>Eukaryota</taxon>
        <taxon>Metazoa</taxon>
        <taxon>Ecdysozoa</taxon>
        <taxon>Arthropoda</taxon>
        <taxon>Hexapoda</taxon>
        <taxon>Insecta</taxon>
        <taxon>Pterygota</taxon>
        <taxon>Neoptera</taxon>
        <taxon>Endopterygota</taxon>
        <taxon>Coleoptera</taxon>
        <taxon>Polyphaga</taxon>
        <taxon>Cucujiformia</taxon>
        <taxon>Chrysomeloidea</taxon>
        <taxon>Cerambycidae</taxon>
        <taxon>Lamiinae</taxon>
        <taxon>Acanthocinini</taxon>
        <taxon>Exocentrus</taxon>
    </lineage>
</organism>
<feature type="domain" description="CRAL-TRIO" evidence="1">
    <location>
        <begin position="157"/>
        <end position="254"/>
    </location>
</feature>
<dbReference type="CDD" id="cd00170">
    <property type="entry name" value="SEC14"/>
    <property type="match status" value="1"/>
</dbReference>
<dbReference type="PROSITE" id="PS50191">
    <property type="entry name" value="CRAL_TRIO"/>
    <property type="match status" value="1"/>
</dbReference>
<dbReference type="AlphaFoldDB" id="A0AAV8VQC7"/>
<protein>
    <recommendedName>
        <fullName evidence="1">CRAL-TRIO domain-containing protein</fullName>
    </recommendedName>
</protein>
<dbReference type="PANTHER" id="PTHR10174">
    <property type="entry name" value="ALPHA-TOCOPHEROL TRANSFER PROTEIN-RELATED"/>
    <property type="match status" value="1"/>
</dbReference>
<keyword evidence="3" id="KW-1185">Reference proteome</keyword>
<proteinExistence type="predicted"/>
<dbReference type="EMBL" id="JANEYG010000041">
    <property type="protein sequence ID" value="KAJ8916651.1"/>
    <property type="molecule type" value="Genomic_DNA"/>
</dbReference>
<accession>A0AAV8VQC7</accession>
<evidence type="ECO:0000259" key="1">
    <source>
        <dbReference type="PROSITE" id="PS50191"/>
    </source>
</evidence>
<dbReference type="SUPFAM" id="SSF46938">
    <property type="entry name" value="CRAL/TRIO N-terminal domain"/>
    <property type="match status" value="1"/>
</dbReference>
<comment type="caution">
    <text evidence="2">The sequence shown here is derived from an EMBL/GenBank/DDBJ whole genome shotgun (WGS) entry which is preliminary data.</text>
</comment>
<gene>
    <name evidence="2" type="ORF">NQ315_000296</name>
</gene>
<dbReference type="InterPro" id="IPR036865">
    <property type="entry name" value="CRAL-TRIO_dom_sf"/>
</dbReference>
<dbReference type="Gene3D" id="3.40.525.10">
    <property type="entry name" value="CRAL-TRIO lipid binding domain"/>
    <property type="match status" value="1"/>
</dbReference>
<dbReference type="Proteomes" id="UP001159042">
    <property type="component" value="Unassembled WGS sequence"/>
</dbReference>